<dbReference type="STRING" id="1182545.A0A072PG85"/>
<evidence type="ECO:0000313" key="2">
    <source>
        <dbReference type="EMBL" id="KEF58268.1"/>
    </source>
</evidence>
<comment type="caution">
    <text evidence="2">The sequence shown here is derived from an EMBL/GenBank/DDBJ whole genome shotgun (WGS) entry which is preliminary data.</text>
</comment>
<dbReference type="RefSeq" id="XP_013260858.1">
    <property type="nucleotide sequence ID" value="XM_013405404.1"/>
</dbReference>
<accession>A0A072PG85</accession>
<name>A0A072PG85_9EURO</name>
<evidence type="ECO:0000259" key="1">
    <source>
        <dbReference type="Pfam" id="PF03446"/>
    </source>
</evidence>
<proteinExistence type="predicted"/>
<dbReference type="HOGENOM" id="CLU_2190288_0_0_1"/>
<dbReference type="PANTHER" id="PTHR43060:SF17">
    <property type="entry name" value="L-THREONATE DEHYDROGENASE"/>
    <property type="match status" value="1"/>
</dbReference>
<dbReference type="SUPFAM" id="SSF51735">
    <property type="entry name" value="NAD(P)-binding Rossmann-fold domains"/>
    <property type="match status" value="1"/>
</dbReference>
<dbReference type="InterPro" id="IPR006115">
    <property type="entry name" value="6PGDH_NADP-bd"/>
</dbReference>
<keyword evidence="3" id="KW-1185">Reference proteome</keyword>
<dbReference type="InterPro" id="IPR036291">
    <property type="entry name" value="NAD(P)-bd_dom_sf"/>
</dbReference>
<feature type="domain" description="6-phosphogluconate dehydrogenase NADP-binding" evidence="1">
    <location>
        <begin position="1"/>
        <end position="125"/>
    </location>
</feature>
<dbReference type="EMBL" id="AMGV01000004">
    <property type="protein sequence ID" value="KEF58268.1"/>
    <property type="molecule type" value="Genomic_DNA"/>
</dbReference>
<organism evidence="2 3">
    <name type="scientific">Exophiala aquamarina CBS 119918</name>
    <dbReference type="NCBI Taxonomy" id="1182545"/>
    <lineage>
        <taxon>Eukaryota</taxon>
        <taxon>Fungi</taxon>
        <taxon>Dikarya</taxon>
        <taxon>Ascomycota</taxon>
        <taxon>Pezizomycotina</taxon>
        <taxon>Eurotiomycetes</taxon>
        <taxon>Chaetothyriomycetidae</taxon>
        <taxon>Chaetothyriales</taxon>
        <taxon>Herpotrichiellaceae</taxon>
        <taxon>Exophiala</taxon>
    </lineage>
</organism>
<dbReference type="VEuPathDB" id="FungiDB:A1O9_06194"/>
<dbReference type="OrthoDB" id="48988at2759"/>
<evidence type="ECO:0000313" key="3">
    <source>
        <dbReference type="Proteomes" id="UP000027920"/>
    </source>
</evidence>
<dbReference type="Proteomes" id="UP000027920">
    <property type="component" value="Unassembled WGS sequence"/>
</dbReference>
<dbReference type="GeneID" id="25281111"/>
<dbReference type="Gene3D" id="3.40.50.720">
    <property type="entry name" value="NAD(P)-binding Rossmann-like Domain"/>
    <property type="match status" value="1"/>
</dbReference>
<dbReference type="PANTHER" id="PTHR43060">
    <property type="entry name" value="3-HYDROXYISOBUTYRATE DEHYDROGENASE-LIKE 1, MITOCHONDRIAL-RELATED"/>
    <property type="match status" value="1"/>
</dbReference>
<dbReference type="GO" id="GO:0050661">
    <property type="term" value="F:NADP binding"/>
    <property type="evidence" value="ECO:0007669"/>
    <property type="project" value="InterPro"/>
</dbReference>
<gene>
    <name evidence="2" type="ORF">A1O9_06194</name>
</gene>
<protein>
    <recommendedName>
        <fullName evidence="1">6-phosphogluconate dehydrogenase NADP-binding domain-containing protein</fullName>
    </recommendedName>
</protein>
<dbReference type="Pfam" id="PF03446">
    <property type="entry name" value="NAD_binding_2"/>
    <property type="match status" value="1"/>
</dbReference>
<dbReference type="AlphaFoldDB" id="A0A072PG85"/>
<sequence length="125" mass="13315">MAINLIQQGFKVAGYDVIEIAIQRLAPAGEKGPTSPRSAVEQTNVLICMGATEQQASLCLFDVDDGAIASLQINATIFLCLTAWPDFARRVRSGLDCRHREDVVLLDCPLSGGADRAAEGALSIL</sequence>
<reference evidence="2 3" key="1">
    <citation type="submission" date="2013-03" db="EMBL/GenBank/DDBJ databases">
        <title>The Genome Sequence of Exophiala aquamarina CBS 119918.</title>
        <authorList>
            <consortium name="The Broad Institute Genomics Platform"/>
            <person name="Cuomo C."/>
            <person name="de Hoog S."/>
            <person name="Gorbushina A."/>
            <person name="Walker B."/>
            <person name="Young S.K."/>
            <person name="Zeng Q."/>
            <person name="Gargeya S."/>
            <person name="Fitzgerald M."/>
            <person name="Haas B."/>
            <person name="Abouelleil A."/>
            <person name="Allen A.W."/>
            <person name="Alvarado L."/>
            <person name="Arachchi H.M."/>
            <person name="Berlin A.M."/>
            <person name="Chapman S.B."/>
            <person name="Gainer-Dewar J."/>
            <person name="Goldberg J."/>
            <person name="Griggs A."/>
            <person name="Gujja S."/>
            <person name="Hansen M."/>
            <person name="Howarth C."/>
            <person name="Imamovic A."/>
            <person name="Ireland A."/>
            <person name="Larimer J."/>
            <person name="McCowan C."/>
            <person name="Murphy C."/>
            <person name="Pearson M."/>
            <person name="Poon T.W."/>
            <person name="Priest M."/>
            <person name="Roberts A."/>
            <person name="Saif S."/>
            <person name="Shea T."/>
            <person name="Sisk P."/>
            <person name="Sykes S."/>
            <person name="Wortman J."/>
            <person name="Nusbaum C."/>
            <person name="Birren B."/>
        </authorList>
    </citation>
    <scope>NUCLEOTIDE SEQUENCE [LARGE SCALE GENOMIC DNA]</scope>
    <source>
        <strain evidence="2 3">CBS 119918</strain>
    </source>
</reference>